<protein>
    <submittedName>
        <fullName evidence="2">Polysaccharide deacetylase family protein</fullName>
    </submittedName>
</protein>
<dbReference type="RefSeq" id="WP_154529848.1">
    <property type="nucleotide sequence ID" value="NZ_VULX01000001.1"/>
</dbReference>
<accession>A0A7X2MVS8</accession>
<dbReference type="GO" id="GO:0005975">
    <property type="term" value="P:carbohydrate metabolic process"/>
    <property type="evidence" value="ECO:0007669"/>
    <property type="project" value="InterPro"/>
</dbReference>
<dbReference type="GO" id="GO:0016810">
    <property type="term" value="F:hydrolase activity, acting on carbon-nitrogen (but not peptide) bonds"/>
    <property type="evidence" value="ECO:0007669"/>
    <property type="project" value="InterPro"/>
</dbReference>
<evidence type="ECO:0000259" key="1">
    <source>
        <dbReference type="PROSITE" id="PS51677"/>
    </source>
</evidence>
<evidence type="ECO:0000313" key="3">
    <source>
        <dbReference type="Proteomes" id="UP000460287"/>
    </source>
</evidence>
<proteinExistence type="predicted"/>
<dbReference type="InterPro" id="IPR050248">
    <property type="entry name" value="Polysacc_deacetylase_ArnD"/>
</dbReference>
<name>A0A7X2MVS8_9CLOT</name>
<dbReference type="Gene3D" id="3.20.20.370">
    <property type="entry name" value="Glycoside hydrolase/deacetylase"/>
    <property type="match status" value="1"/>
</dbReference>
<organism evidence="2 3">
    <name type="scientific">Inconstantimicrobium porci</name>
    <dbReference type="NCBI Taxonomy" id="2652291"/>
    <lineage>
        <taxon>Bacteria</taxon>
        <taxon>Bacillati</taxon>
        <taxon>Bacillota</taxon>
        <taxon>Clostridia</taxon>
        <taxon>Eubacteriales</taxon>
        <taxon>Clostridiaceae</taxon>
        <taxon>Inconstantimicrobium</taxon>
    </lineage>
</organism>
<sequence length="248" mass="28415">MRKKTEGLIISILCAFLIISCCGSENTFAQKKELPIYCVDTNEKKIALTIDVNWADDEHLDEILDILKEKDIKATFFIIGSWVNYAPENAEKLKRINEGGHEIGNHSYSHPDYTKISSDKMISEIKKTNEIIKNTTGVMPKYFRFPSGAYNNAAVNNIKVNGYIPIQWDVDSLDWKSTSAEAEYDRVTKKVKSGSIILYHNNGKFTTKSMSKVIDTLKNDNYKFVTIDELLIKENYYVDNEGRQKIIY</sequence>
<dbReference type="AlphaFoldDB" id="A0A7X2MVS8"/>
<dbReference type="PANTHER" id="PTHR10587:SF128">
    <property type="entry name" value="POLYSACCHARIDE DEACETYLASE PDAB-RELATED"/>
    <property type="match status" value="1"/>
</dbReference>
<dbReference type="SUPFAM" id="SSF88713">
    <property type="entry name" value="Glycoside hydrolase/deacetylase"/>
    <property type="match status" value="1"/>
</dbReference>
<keyword evidence="3" id="KW-1185">Reference proteome</keyword>
<evidence type="ECO:0000313" key="2">
    <source>
        <dbReference type="EMBL" id="MSR89964.1"/>
    </source>
</evidence>
<dbReference type="Proteomes" id="UP000460287">
    <property type="component" value="Unassembled WGS sequence"/>
</dbReference>
<dbReference type="EMBL" id="VULX01000001">
    <property type="protein sequence ID" value="MSR89964.1"/>
    <property type="molecule type" value="Genomic_DNA"/>
</dbReference>
<dbReference type="PROSITE" id="PS51257">
    <property type="entry name" value="PROKAR_LIPOPROTEIN"/>
    <property type="match status" value="1"/>
</dbReference>
<dbReference type="PANTHER" id="PTHR10587">
    <property type="entry name" value="GLYCOSYL TRANSFERASE-RELATED"/>
    <property type="match status" value="1"/>
</dbReference>
<reference evidence="2 3" key="1">
    <citation type="submission" date="2019-08" db="EMBL/GenBank/DDBJ databases">
        <title>In-depth cultivation of the pig gut microbiome towards novel bacterial diversity and tailored functional studies.</title>
        <authorList>
            <person name="Wylensek D."/>
            <person name="Hitch T.C.A."/>
            <person name="Clavel T."/>
        </authorList>
    </citation>
    <scope>NUCLEOTIDE SEQUENCE [LARGE SCALE GENOMIC DNA]</scope>
    <source>
        <strain evidence="2 3">WCA-383-APC-5B</strain>
    </source>
</reference>
<feature type="domain" description="NodB homology" evidence="1">
    <location>
        <begin position="44"/>
        <end position="225"/>
    </location>
</feature>
<gene>
    <name evidence="2" type="ORF">FYJ33_00695</name>
</gene>
<dbReference type="PROSITE" id="PS51677">
    <property type="entry name" value="NODB"/>
    <property type="match status" value="1"/>
</dbReference>
<dbReference type="CDD" id="cd10917">
    <property type="entry name" value="CE4_NodB_like_6s_7s"/>
    <property type="match status" value="1"/>
</dbReference>
<dbReference type="InterPro" id="IPR002509">
    <property type="entry name" value="NODB_dom"/>
</dbReference>
<dbReference type="InterPro" id="IPR011330">
    <property type="entry name" value="Glyco_hydro/deAcase_b/a-brl"/>
</dbReference>
<dbReference type="Pfam" id="PF01522">
    <property type="entry name" value="Polysacc_deac_1"/>
    <property type="match status" value="1"/>
</dbReference>
<comment type="caution">
    <text evidence="2">The sequence shown here is derived from an EMBL/GenBank/DDBJ whole genome shotgun (WGS) entry which is preliminary data.</text>
</comment>
<dbReference type="GO" id="GO:0016020">
    <property type="term" value="C:membrane"/>
    <property type="evidence" value="ECO:0007669"/>
    <property type="project" value="TreeGrafter"/>
</dbReference>